<evidence type="ECO:0000256" key="2">
    <source>
        <dbReference type="ARBA" id="ARBA00022630"/>
    </source>
</evidence>
<name>A0A229T3R6_9PSEU</name>
<comment type="caution">
    <text evidence="6">The sequence shown here is derived from an EMBL/GenBank/DDBJ whole genome shotgun (WGS) entry which is preliminary data.</text>
</comment>
<dbReference type="AlphaFoldDB" id="A0A229T3R6"/>
<dbReference type="GO" id="GO:0050660">
    <property type="term" value="F:flavin adenine dinucleotide binding"/>
    <property type="evidence" value="ECO:0007669"/>
    <property type="project" value="InterPro"/>
</dbReference>
<organism evidence="6 7">
    <name type="scientific">Amycolatopsis vastitatis</name>
    <dbReference type="NCBI Taxonomy" id="1905142"/>
    <lineage>
        <taxon>Bacteria</taxon>
        <taxon>Bacillati</taxon>
        <taxon>Actinomycetota</taxon>
        <taxon>Actinomycetes</taxon>
        <taxon>Pseudonocardiales</taxon>
        <taxon>Pseudonocardiaceae</taxon>
        <taxon>Amycolatopsis</taxon>
    </lineage>
</organism>
<evidence type="ECO:0000313" key="7">
    <source>
        <dbReference type="Proteomes" id="UP000215199"/>
    </source>
</evidence>
<dbReference type="GO" id="GO:0008115">
    <property type="term" value="F:sarcosine oxidase activity"/>
    <property type="evidence" value="ECO:0007669"/>
    <property type="project" value="TreeGrafter"/>
</dbReference>
<dbReference type="SUPFAM" id="SSF54373">
    <property type="entry name" value="FAD-linked reductases, C-terminal domain"/>
    <property type="match status" value="1"/>
</dbReference>
<dbReference type="NCBIfam" id="NF008425">
    <property type="entry name" value="PRK11259.1"/>
    <property type="match status" value="1"/>
</dbReference>
<accession>A0A229T3R6</accession>
<protein>
    <submittedName>
        <fullName evidence="6">N-methyltryptophan oxidase</fullName>
    </submittedName>
</protein>
<reference evidence="7" key="1">
    <citation type="submission" date="2017-07" db="EMBL/GenBank/DDBJ databases">
        <title>Comparative genome mining reveals phylogenetic distribution patterns of secondary metabolites in Amycolatopsis.</title>
        <authorList>
            <person name="Adamek M."/>
            <person name="Alanjary M."/>
            <person name="Sales-Ortells H."/>
            <person name="Goodfellow M."/>
            <person name="Bull A.T."/>
            <person name="Kalinowski J."/>
            <person name="Ziemert N."/>
        </authorList>
    </citation>
    <scope>NUCLEOTIDE SEQUENCE [LARGE SCALE GENOMIC DNA]</scope>
    <source>
        <strain evidence="7">H5</strain>
    </source>
</reference>
<proteinExistence type="predicted"/>
<dbReference type="InterPro" id="IPR036188">
    <property type="entry name" value="FAD/NAD-bd_sf"/>
</dbReference>
<evidence type="ECO:0000313" key="6">
    <source>
        <dbReference type="EMBL" id="OXM65842.1"/>
    </source>
</evidence>
<dbReference type="SUPFAM" id="SSF51905">
    <property type="entry name" value="FAD/NAD(P)-binding domain"/>
    <property type="match status" value="1"/>
</dbReference>
<dbReference type="InterPro" id="IPR045170">
    <property type="entry name" value="MTOX"/>
</dbReference>
<evidence type="ECO:0000256" key="1">
    <source>
        <dbReference type="ARBA" id="ARBA00001974"/>
    </source>
</evidence>
<keyword evidence="4" id="KW-0560">Oxidoreductase</keyword>
<feature type="domain" description="FAD dependent oxidoreductase" evidence="5">
    <location>
        <begin position="5"/>
        <end position="359"/>
    </location>
</feature>
<keyword evidence="3" id="KW-0274">FAD</keyword>
<keyword evidence="7" id="KW-1185">Reference proteome</keyword>
<comment type="cofactor">
    <cofactor evidence="1">
        <name>FAD</name>
        <dbReference type="ChEBI" id="CHEBI:57692"/>
    </cofactor>
</comment>
<evidence type="ECO:0000256" key="4">
    <source>
        <dbReference type="ARBA" id="ARBA00023002"/>
    </source>
</evidence>
<dbReference type="EMBL" id="NMUL01000021">
    <property type="protein sequence ID" value="OXM65842.1"/>
    <property type="molecule type" value="Genomic_DNA"/>
</dbReference>
<dbReference type="Gene3D" id="3.50.50.60">
    <property type="entry name" value="FAD/NAD(P)-binding domain"/>
    <property type="match status" value="1"/>
</dbReference>
<dbReference type="PANTHER" id="PTHR10961">
    <property type="entry name" value="PEROXISOMAL SARCOSINE OXIDASE"/>
    <property type="match status" value="1"/>
</dbReference>
<dbReference type="InterPro" id="IPR006076">
    <property type="entry name" value="FAD-dep_OxRdtase"/>
</dbReference>
<dbReference type="Gene3D" id="3.30.9.10">
    <property type="entry name" value="D-Amino Acid Oxidase, subunit A, domain 2"/>
    <property type="match status" value="1"/>
</dbReference>
<evidence type="ECO:0000259" key="5">
    <source>
        <dbReference type="Pfam" id="PF01266"/>
    </source>
</evidence>
<dbReference type="OrthoDB" id="9806452at2"/>
<dbReference type="RefSeq" id="WP_093949203.1">
    <property type="nucleotide sequence ID" value="NZ_NMUL01000021.1"/>
</dbReference>
<dbReference type="Proteomes" id="UP000215199">
    <property type="component" value="Unassembled WGS sequence"/>
</dbReference>
<gene>
    <name evidence="6" type="ORF">CF165_20825</name>
</gene>
<keyword evidence="2" id="KW-0285">Flavoprotein</keyword>
<evidence type="ECO:0000256" key="3">
    <source>
        <dbReference type="ARBA" id="ARBA00022827"/>
    </source>
</evidence>
<dbReference type="PANTHER" id="PTHR10961:SF7">
    <property type="entry name" value="FAD DEPENDENT OXIDOREDUCTASE DOMAIN-CONTAINING PROTEIN"/>
    <property type="match status" value="1"/>
</dbReference>
<sequence>MDGKLAVVGLGSVGSMALWQATRRSGSRAGEVVGFEARTPGHTRSAVGGDTRLFRMTYRGGTGYAPLLERANLLWPELEAETGHEILTRCGGLSIGARDGEYLPELLATATANGTPFEFLDHDELAARYPQHRLRPDDCALFDPRAGFLRTDRAVTAATQAAREAGAEVLEGTGIDELHEEPGAVVLRSGPRTWRFERVIVTAGGWSAHLLPPPVAAAVHPRRNYLTWFVARRPEEFAPERFPVFIRIEGDRSLYGAPSTDGVTVKATLDGRSTPAEHADRVRRELTEEEIAETHETVREFLPGLVPSIVRADAFPDLFTADHAPLLGSLPGRPRTVFATGFSGLGFKIAPASAEAAVAMAFGEPATEVTGLRPDRFATLENA</sequence>
<dbReference type="Pfam" id="PF01266">
    <property type="entry name" value="DAO"/>
    <property type="match status" value="1"/>
</dbReference>